<evidence type="ECO:0000313" key="2">
    <source>
        <dbReference type="Proteomes" id="UP001642540"/>
    </source>
</evidence>
<name>A0ABP1RW06_9HEXA</name>
<proteinExistence type="predicted"/>
<evidence type="ECO:0000313" key="1">
    <source>
        <dbReference type="EMBL" id="CAL8137288.1"/>
    </source>
</evidence>
<keyword evidence="2" id="KW-1185">Reference proteome</keyword>
<dbReference type="EMBL" id="CAXLJM020000117">
    <property type="protein sequence ID" value="CAL8137288.1"/>
    <property type="molecule type" value="Genomic_DNA"/>
</dbReference>
<accession>A0ABP1RW06</accession>
<sequence length="115" mass="13097">MQIPCKKIPFKSCRSYCYYLHHHQQHHYYSSSSASSAIIRGGGDDEILHSLNNTDNIAEESTHPRYHCCNCPTIHVLSCSGLIPKNYNVLLLQKTSSEYFNLSSSKQNKFVSNKT</sequence>
<reference evidence="1 2" key="1">
    <citation type="submission" date="2024-08" db="EMBL/GenBank/DDBJ databases">
        <authorList>
            <person name="Cucini C."/>
            <person name="Frati F."/>
        </authorList>
    </citation>
    <scope>NUCLEOTIDE SEQUENCE [LARGE SCALE GENOMIC DNA]</scope>
</reference>
<gene>
    <name evidence="1" type="ORF">ODALV1_LOCUS26850</name>
</gene>
<organism evidence="1 2">
    <name type="scientific">Orchesella dallaii</name>
    <dbReference type="NCBI Taxonomy" id="48710"/>
    <lineage>
        <taxon>Eukaryota</taxon>
        <taxon>Metazoa</taxon>
        <taxon>Ecdysozoa</taxon>
        <taxon>Arthropoda</taxon>
        <taxon>Hexapoda</taxon>
        <taxon>Collembola</taxon>
        <taxon>Entomobryomorpha</taxon>
        <taxon>Entomobryoidea</taxon>
        <taxon>Orchesellidae</taxon>
        <taxon>Orchesellinae</taxon>
        <taxon>Orchesella</taxon>
    </lineage>
</organism>
<comment type="caution">
    <text evidence="1">The sequence shown here is derived from an EMBL/GenBank/DDBJ whole genome shotgun (WGS) entry which is preliminary data.</text>
</comment>
<dbReference type="Proteomes" id="UP001642540">
    <property type="component" value="Unassembled WGS sequence"/>
</dbReference>
<protein>
    <submittedName>
        <fullName evidence="1">Uncharacterized protein</fullName>
    </submittedName>
</protein>